<sequence length="174" mass="18769">MAIYLHVTSQLTLAATEAEFEERILQHLAAAVAMRGGPSYFLRGGQRDGSSSQADLPFFILTAPGASHGTAVGGRSESVVITTRSPSVRQPNSPGARELPVSYSPVRPDQSPFNRAGSNVSLASRLGFLSESRYTHFHETMTSFLILVIIFPLFLGRAVICDFCFSFGSLLSTI</sequence>
<protein>
    <submittedName>
        <fullName evidence="3">Uncharacterized protein</fullName>
    </submittedName>
</protein>
<evidence type="ECO:0000313" key="4">
    <source>
        <dbReference type="Proteomes" id="UP001153076"/>
    </source>
</evidence>
<keyword evidence="2" id="KW-1133">Transmembrane helix</keyword>
<feature type="transmembrane region" description="Helical" evidence="2">
    <location>
        <begin position="144"/>
        <end position="168"/>
    </location>
</feature>
<reference evidence="3" key="1">
    <citation type="submission" date="2022-04" db="EMBL/GenBank/DDBJ databases">
        <title>Carnegiea gigantea Genome sequencing and assembly v2.</title>
        <authorList>
            <person name="Copetti D."/>
            <person name="Sanderson M.J."/>
            <person name="Burquez A."/>
            <person name="Wojciechowski M.F."/>
        </authorList>
    </citation>
    <scope>NUCLEOTIDE SEQUENCE</scope>
    <source>
        <strain evidence="3">SGP5-SGP5p</strain>
        <tissue evidence="3">Aerial part</tissue>
    </source>
</reference>
<evidence type="ECO:0000256" key="2">
    <source>
        <dbReference type="SAM" id="Phobius"/>
    </source>
</evidence>
<dbReference type="Proteomes" id="UP001153076">
    <property type="component" value="Unassembled WGS sequence"/>
</dbReference>
<organism evidence="3 4">
    <name type="scientific">Carnegiea gigantea</name>
    <dbReference type="NCBI Taxonomy" id="171969"/>
    <lineage>
        <taxon>Eukaryota</taxon>
        <taxon>Viridiplantae</taxon>
        <taxon>Streptophyta</taxon>
        <taxon>Embryophyta</taxon>
        <taxon>Tracheophyta</taxon>
        <taxon>Spermatophyta</taxon>
        <taxon>Magnoliopsida</taxon>
        <taxon>eudicotyledons</taxon>
        <taxon>Gunneridae</taxon>
        <taxon>Pentapetalae</taxon>
        <taxon>Caryophyllales</taxon>
        <taxon>Cactineae</taxon>
        <taxon>Cactaceae</taxon>
        <taxon>Cactoideae</taxon>
        <taxon>Echinocereeae</taxon>
        <taxon>Carnegiea</taxon>
    </lineage>
</organism>
<keyword evidence="2" id="KW-0472">Membrane</keyword>
<evidence type="ECO:0000313" key="3">
    <source>
        <dbReference type="EMBL" id="KAJ8433607.1"/>
    </source>
</evidence>
<dbReference type="EMBL" id="JAKOGI010000528">
    <property type="protein sequence ID" value="KAJ8433607.1"/>
    <property type="molecule type" value="Genomic_DNA"/>
</dbReference>
<evidence type="ECO:0000256" key="1">
    <source>
        <dbReference type="SAM" id="MobiDB-lite"/>
    </source>
</evidence>
<proteinExistence type="predicted"/>
<accession>A0A9Q1JZD6</accession>
<comment type="caution">
    <text evidence="3">The sequence shown here is derived from an EMBL/GenBank/DDBJ whole genome shotgun (WGS) entry which is preliminary data.</text>
</comment>
<gene>
    <name evidence="3" type="ORF">Cgig2_016537</name>
</gene>
<dbReference type="AlphaFoldDB" id="A0A9Q1JZD6"/>
<keyword evidence="4" id="KW-1185">Reference proteome</keyword>
<keyword evidence="2" id="KW-0812">Transmembrane</keyword>
<feature type="region of interest" description="Disordered" evidence="1">
    <location>
        <begin position="85"/>
        <end position="104"/>
    </location>
</feature>
<name>A0A9Q1JZD6_9CARY</name>